<evidence type="ECO:0000313" key="2">
    <source>
        <dbReference type="Proteomes" id="UP000294813"/>
    </source>
</evidence>
<gene>
    <name evidence="1" type="ORF">EDD73_13122</name>
</gene>
<protein>
    <submittedName>
        <fullName evidence="1">Radical SAM protein with 4Fe4S-binding SPASM domain</fullName>
    </submittedName>
</protein>
<dbReference type="PANTHER" id="PTHR11228:SF7">
    <property type="entry name" value="PQQA PEPTIDE CYCLASE"/>
    <property type="match status" value="1"/>
</dbReference>
<dbReference type="AlphaFoldDB" id="A0A4V2SW60"/>
<proteinExistence type="predicted"/>
<dbReference type="EMBL" id="SLXT01000031">
    <property type="protein sequence ID" value="TCP61026.1"/>
    <property type="molecule type" value="Genomic_DNA"/>
</dbReference>
<name>A0A4V2SW60_9FIRM</name>
<dbReference type="RefSeq" id="WP_165876510.1">
    <property type="nucleotide sequence ID" value="NZ_JAOQNU010000032.1"/>
</dbReference>
<evidence type="ECO:0000313" key="1">
    <source>
        <dbReference type="EMBL" id="TCP61026.1"/>
    </source>
</evidence>
<dbReference type="Proteomes" id="UP000294813">
    <property type="component" value="Unassembled WGS sequence"/>
</dbReference>
<dbReference type="Gene3D" id="3.20.20.70">
    <property type="entry name" value="Aldolase class I"/>
    <property type="match status" value="1"/>
</dbReference>
<dbReference type="PANTHER" id="PTHR11228">
    <property type="entry name" value="RADICAL SAM DOMAIN PROTEIN"/>
    <property type="match status" value="1"/>
</dbReference>
<comment type="caution">
    <text evidence="1">The sequence shown here is derived from an EMBL/GenBank/DDBJ whole genome shotgun (WGS) entry which is preliminary data.</text>
</comment>
<reference evidence="1 2" key="1">
    <citation type="submission" date="2019-03" db="EMBL/GenBank/DDBJ databases">
        <title>Genomic Encyclopedia of Type Strains, Phase IV (KMG-IV): sequencing the most valuable type-strain genomes for metagenomic binning, comparative biology and taxonomic classification.</title>
        <authorList>
            <person name="Goeker M."/>
        </authorList>
    </citation>
    <scope>NUCLEOTIDE SEQUENCE [LARGE SCALE GENOMIC DNA]</scope>
    <source>
        <strain evidence="1 2">DSM 11170</strain>
    </source>
</reference>
<keyword evidence="2" id="KW-1185">Reference proteome</keyword>
<dbReference type="InterPro" id="IPR013785">
    <property type="entry name" value="Aldolase_TIM"/>
</dbReference>
<dbReference type="InterPro" id="IPR058240">
    <property type="entry name" value="rSAM_sf"/>
</dbReference>
<sequence length="319" mass="36979">MIHFHLTWFPGNKKNDWAYAERLLRGYHRFCRYYGFQGGLTLLGEELLSWPRLPDLIRFSRSLAIHPIRLDGCATALTPAKALMLARTGVTNVRVTIDGSARWHDHYHGLGSYSSSWDALRLLREVGITTEVLSNVTVDNYTCLPDIAATCADWRVDHYDFQRPGPLSQSNLMAPSAYRQLLIRMDQVYHEMVECQTVFGRSDHLWKLLYYETGRSSSLADDQWVYCGCAAGHHRFYLDESTLYPCRYLPFPLAQWPQNDLIHVFRHHPTMMALRQPASFTGCRGCPLLNYCRGCPARSYAFDGQWQERDPQCWRMEQN</sequence>
<dbReference type="InterPro" id="IPR050377">
    <property type="entry name" value="Radical_SAM_PqqE_MftC-like"/>
</dbReference>
<organism evidence="1 2">
    <name type="scientific">Heliophilum fasciatum</name>
    <dbReference type="NCBI Taxonomy" id="35700"/>
    <lineage>
        <taxon>Bacteria</taxon>
        <taxon>Bacillati</taxon>
        <taxon>Bacillota</taxon>
        <taxon>Clostridia</taxon>
        <taxon>Eubacteriales</taxon>
        <taxon>Heliobacteriaceae</taxon>
        <taxon>Heliophilum</taxon>
    </lineage>
</organism>
<accession>A0A4V2SW60</accession>
<dbReference type="SUPFAM" id="SSF102114">
    <property type="entry name" value="Radical SAM enzymes"/>
    <property type="match status" value="1"/>
</dbReference>